<dbReference type="AlphaFoldDB" id="A0A5N5Q779"/>
<evidence type="ECO:0000313" key="2">
    <source>
        <dbReference type="Proteomes" id="UP000383932"/>
    </source>
</evidence>
<gene>
    <name evidence="1" type="ORF">CTheo_9007</name>
</gene>
<keyword evidence="2" id="KW-1185">Reference proteome</keyword>
<comment type="caution">
    <text evidence="1">The sequence shown here is derived from an EMBL/GenBank/DDBJ whole genome shotgun (WGS) entry which is preliminary data.</text>
</comment>
<proteinExistence type="predicted"/>
<dbReference type="GO" id="GO:0046294">
    <property type="term" value="P:formaldehyde catabolic process"/>
    <property type="evidence" value="ECO:0007669"/>
    <property type="project" value="InterPro"/>
</dbReference>
<dbReference type="GO" id="GO:0005829">
    <property type="term" value="C:cytosol"/>
    <property type="evidence" value="ECO:0007669"/>
    <property type="project" value="TreeGrafter"/>
</dbReference>
<dbReference type="Proteomes" id="UP000383932">
    <property type="component" value="Unassembled WGS sequence"/>
</dbReference>
<dbReference type="OrthoDB" id="420518at2759"/>
<dbReference type="InterPro" id="IPR029058">
    <property type="entry name" value="AB_hydrolase_fold"/>
</dbReference>
<dbReference type="Gene3D" id="3.40.50.1820">
    <property type="entry name" value="alpha/beta hydrolase"/>
    <property type="match status" value="1"/>
</dbReference>
<organism evidence="1 2">
    <name type="scientific">Ceratobasidium theobromae</name>
    <dbReference type="NCBI Taxonomy" id="1582974"/>
    <lineage>
        <taxon>Eukaryota</taxon>
        <taxon>Fungi</taxon>
        <taxon>Dikarya</taxon>
        <taxon>Basidiomycota</taxon>
        <taxon>Agaricomycotina</taxon>
        <taxon>Agaricomycetes</taxon>
        <taxon>Cantharellales</taxon>
        <taxon>Ceratobasidiaceae</taxon>
        <taxon>Ceratobasidium</taxon>
    </lineage>
</organism>
<dbReference type="EMBL" id="SSOP01000986">
    <property type="protein sequence ID" value="KAB5587554.1"/>
    <property type="molecule type" value="Genomic_DNA"/>
</dbReference>
<evidence type="ECO:0000313" key="1">
    <source>
        <dbReference type="EMBL" id="KAB5587554.1"/>
    </source>
</evidence>
<dbReference type="GO" id="GO:0018738">
    <property type="term" value="F:S-formylglutathione hydrolase activity"/>
    <property type="evidence" value="ECO:0007669"/>
    <property type="project" value="InterPro"/>
</dbReference>
<accession>A0A5N5Q779</accession>
<dbReference type="InterPro" id="IPR014186">
    <property type="entry name" value="S-formylglutathione_hydrol"/>
</dbReference>
<dbReference type="PANTHER" id="PTHR10061:SF0">
    <property type="entry name" value="S-FORMYLGLUTATHIONE HYDROLASE"/>
    <property type="match status" value="1"/>
</dbReference>
<sequence length="108" mass="11634">MGGHGAISLYLEGVSDSGEVKRPWGDKGFKGCLKGDLEGGKAHDATELITKAKRKSLHILADYGTADNFYKQGQLLPGAFVVAAKDARFRSDAVNMRKCEGYDTLIIS</sequence>
<dbReference type="PANTHER" id="PTHR10061">
    <property type="entry name" value="S-FORMYLGLUTATHIONE HYDROLASE"/>
    <property type="match status" value="1"/>
</dbReference>
<reference evidence="1 2" key="1">
    <citation type="journal article" date="2019" name="Fungal Biol. Biotechnol.">
        <title>Draft genome sequence of fastidious pathogen Ceratobasidium theobromae, which causes vascular-streak dieback in Theobroma cacao.</title>
        <authorList>
            <person name="Ali S.S."/>
            <person name="Asman A."/>
            <person name="Shao J."/>
            <person name="Firmansyah A.P."/>
            <person name="Susilo A.W."/>
            <person name="Rosmana A."/>
            <person name="McMahon P."/>
            <person name="Junaid M."/>
            <person name="Guest D."/>
            <person name="Kheng T.Y."/>
            <person name="Meinhardt L.W."/>
            <person name="Bailey B.A."/>
        </authorList>
    </citation>
    <scope>NUCLEOTIDE SEQUENCE [LARGE SCALE GENOMIC DNA]</scope>
    <source>
        <strain evidence="1 2">CT2</strain>
    </source>
</reference>
<keyword evidence="1" id="KW-0378">Hydrolase</keyword>
<protein>
    <submittedName>
        <fullName evidence="1">S-formylglutathione hydrolase</fullName>
    </submittedName>
</protein>
<name>A0A5N5Q779_9AGAM</name>